<evidence type="ECO:0000313" key="2">
    <source>
        <dbReference type="EMBL" id="VEU38459.1"/>
    </source>
</evidence>
<dbReference type="Proteomes" id="UP000291116">
    <property type="component" value="Unassembled WGS sequence"/>
</dbReference>
<evidence type="ECO:0000313" key="3">
    <source>
        <dbReference type="Proteomes" id="UP000291116"/>
    </source>
</evidence>
<sequence length="95" mass="10074">MISAANRSSRCRKNNSQVGRKFRPFELCNKNPNEKHRGNTVVQPEPTTSSSPVAFLPSSIASSVGPASLVGGTAAIYTSLLQHPKTDGSIGGRSY</sequence>
<feature type="compositionally biased region" description="Polar residues" evidence="1">
    <location>
        <begin position="40"/>
        <end position="51"/>
    </location>
</feature>
<proteinExistence type="predicted"/>
<dbReference type="AlphaFoldDB" id="A0A448Z8X6"/>
<reference evidence="2 3" key="1">
    <citation type="submission" date="2019-01" db="EMBL/GenBank/DDBJ databases">
        <authorList>
            <person name="Ferrante I. M."/>
        </authorList>
    </citation>
    <scope>NUCLEOTIDE SEQUENCE [LARGE SCALE GENOMIC DNA]</scope>
    <source>
        <strain evidence="2 3">B856</strain>
    </source>
</reference>
<organism evidence="2 3">
    <name type="scientific">Pseudo-nitzschia multistriata</name>
    <dbReference type="NCBI Taxonomy" id="183589"/>
    <lineage>
        <taxon>Eukaryota</taxon>
        <taxon>Sar</taxon>
        <taxon>Stramenopiles</taxon>
        <taxon>Ochrophyta</taxon>
        <taxon>Bacillariophyta</taxon>
        <taxon>Bacillariophyceae</taxon>
        <taxon>Bacillariophycidae</taxon>
        <taxon>Bacillariales</taxon>
        <taxon>Bacillariaceae</taxon>
        <taxon>Pseudo-nitzschia</taxon>
    </lineage>
</organism>
<accession>A0A448Z8X6</accession>
<protein>
    <submittedName>
        <fullName evidence="2">Uncharacterized protein</fullName>
    </submittedName>
</protein>
<keyword evidence="3" id="KW-1185">Reference proteome</keyword>
<gene>
    <name evidence="2" type="ORF">PSNMU_V1.4_AUG-EV-PASAV3_0053010</name>
</gene>
<name>A0A448Z8X6_9STRA</name>
<feature type="region of interest" description="Disordered" evidence="1">
    <location>
        <begin position="1"/>
        <end position="51"/>
    </location>
</feature>
<feature type="compositionally biased region" description="Polar residues" evidence="1">
    <location>
        <begin position="1"/>
        <end position="18"/>
    </location>
</feature>
<dbReference type="OrthoDB" id="408493at2759"/>
<evidence type="ECO:0000256" key="1">
    <source>
        <dbReference type="SAM" id="MobiDB-lite"/>
    </source>
</evidence>
<dbReference type="EMBL" id="CAACVS010000170">
    <property type="protein sequence ID" value="VEU38459.1"/>
    <property type="molecule type" value="Genomic_DNA"/>
</dbReference>